<dbReference type="PANTHER" id="PTHR33724">
    <property type="entry name" value="INTRAFLAGELLAR TRANSPORT PROTEIN 43 HOMOLOG"/>
    <property type="match status" value="1"/>
</dbReference>
<comment type="caution">
    <text evidence="4">The sequence shown here is derived from an EMBL/GenBank/DDBJ whole genome shotgun (WGS) entry which is preliminary data.</text>
</comment>
<dbReference type="OrthoDB" id="206950at2759"/>
<organism evidence="4 5">
    <name type="scientific">Adineta steineri</name>
    <dbReference type="NCBI Taxonomy" id="433720"/>
    <lineage>
        <taxon>Eukaryota</taxon>
        <taxon>Metazoa</taxon>
        <taxon>Spiralia</taxon>
        <taxon>Gnathifera</taxon>
        <taxon>Rotifera</taxon>
        <taxon>Eurotatoria</taxon>
        <taxon>Bdelloidea</taxon>
        <taxon>Adinetida</taxon>
        <taxon>Adinetidae</taxon>
        <taxon>Adineta</taxon>
    </lineage>
</organism>
<evidence type="ECO:0000256" key="1">
    <source>
        <dbReference type="ARBA" id="ARBA00007563"/>
    </source>
</evidence>
<dbReference type="Pfam" id="PF15305">
    <property type="entry name" value="IFT43"/>
    <property type="match status" value="1"/>
</dbReference>
<dbReference type="InterPro" id="IPR029302">
    <property type="entry name" value="IFT43"/>
</dbReference>
<dbReference type="AlphaFoldDB" id="A0A815I421"/>
<feature type="region of interest" description="Disordered" evidence="3">
    <location>
        <begin position="46"/>
        <end position="109"/>
    </location>
</feature>
<reference evidence="4" key="1">
    <citation type="submission" date="2021-02" db="EMBL/GenBank/DDBJ databases">
        <authorList>
            <person name="Nowell W R."/>
        </authorList>
    </citation>
    <scope>NUCLEOTIDE SEQUENCE</scope>
</reference>
<name>A0A815I421_9BILA</name>
<protein>
    <submittedName>
        <fullName evidence="4">Uncharacterized protein</fullName>
    </submittedName>
</protein>
<dbReference type="PANTHER" id="PTHR33724:SF1">
    <property type="entry name" value="INTRAFLAGELLAR TRANSPORT PROTEIN 43 HOMOLOG"/>
    <property type="match status" value="1"/>
</dbReference>
<evidence type="ECO:0000256" key="2">
    <source>
        <dbReference type="ARBA" id="ARBA00022794"/>
    </source>
</evidence>
<accession>A0A815I421</accession>
<evidence type="ECO:0000256" key="3">
    <source>
        <dbReference type="SAM" id="MobiDB-lite"/>
    </source>
</evidence>
<feature type="compositionally biased region" description="Polar residues" evidence="3">
    <location>
        <begin position="91"/>
        <end position="100"/>
    </location>
</feature>
<keyword evidence="2" id="KW-0970">Cilium biogenesis/degradation</keyword>
<sequence>MYLSLLIDKQLNLTFKTRLLDTDEGISEDLCRILHTLTILMSTDEEIDDEPKKRKASKKMKSSKSKSKQRPITEAASGWSNDIDGDEDSIDGQNILSTQPPIIRQSSRRAAEDILNTDIPTISTEDIEGDDAVDIPPQIATVPQFSVYQIASFEEMEKEFSRQRINQYIDSKIDIGILYNNLHLQEELNGDNQKVWEWDKLFVEIRKSISQLPLDA</sequence>
<dbReference type="GO" id="GO:0005929">
    <property type="term" value="C:cilium"/>
    <property type="evidence" value="ECO:0007669"/>
    <property type="project" value="TreeGrafter"/>
</dbReference>
<dbReference type="GO" id="GO:0030991">
    <property type="term" value="C:intraciliary transport particle A"/>
    <property type="evidence" value="ECO:0007669"/>
    <property type="project" value="InterPro"/>
</dbReference>
<dbReference type="EMBL" id="CAJNON010000703">
    <property type="protein sequence ID" value="CAF1358794.1"/>
    <property type="molecule type" value="Genomic_DNA"/>
</dbReference>
<feature type="compositionally biased region" description="Basic residues" evidence="3">
    <location>
        <begin position="53"/>
        <end position="69"/>
    </location>
</feature>
<evidence type="ECO:0000313" key="5">
    <source>
        <dbReference type="Proteomes" id="UP000663891"/>
    </source>
</evidence>
<comment type="similarity">
    <text evidence="1">Belongs to the IFT43 family.</text>
</comment>
<dbReference type="Proteomes" id="UP000663891">
    <property type="component" value="Unassembled WGS sequence"/>
</dbReference>
<evidence type="ECO:0000313" key="4">
    <source>
        <dbReference type="EMBL" id="CAF1358794.1"/>
    </source>
</evidence>
<proteinExistence type="inferred from homology"/>
<gene>
    <name evidence="4" type="ORF">VCS650_LOCUS34189</name>
</gene>
<dbReference type="GO" id="GO:0035721">
    <property type="term" value="P:intraciliary retrograde transport"/>
    <property type="evidence" value="ECO:0007669"/>
    <property type="project" value="TreeGrafter"/>
</dbReference>